<sequence>MRDPSPSFLTRFATREHGTAPVFGVFVGAVVIFLGISIVLIATSDPEEAEPEEVVQVFDDAEFRAANRGRDRATVLAEGPRGYYSAAEIRRRYEIFSNPDEITDRELRDAHRRWARRVADPAYSQPGRARDMVLLLEHAMAFRGLEPHRGF</sequence>
<keyword evidence="1" id="KW-0472">Membrane</keyword>
<evidence type="ECO:0000313" key="2">
    <source>
        <dbReference type="EMBL" id="QXT40688.1"/>
    </source>
</evidence>
<dbReference type="RefSeq" id="WP_219004027.1">
    <property type="nucleotide sequence ID" value="NZ_CP079194.1"/>
</dbReference>
<keyword evidence="1" id="KW-1133">Transmembrane helix</keyword>
<name>A0A8F6YBL7_9RHOB</name>
<dbReference type="AlphaFoldDB" id="A0A8F6YBL7"/>
<accession>A0A8F6YBL7</accession>
<reference evidence="2 3" key="1">
    <citation type="submission" date="2021-07" db="EMBL/GenBank/DDBJ databases">
        <title>A novel Jannaschia species isolated from marine dinoflagellate Ceratoperidinium margalefii.</title>
        <authorList>
            <person name="Jiang Y."/>
            <person name="Li Z."/>
        </authorList>
    </citation>
    <scope>NUCLEOTIDE SEQUENCE [LARGE SCALE GENOMIC DNA]</scope>
    <source>
        <strain evidence="2 3">J12C1-MA-4</strain>
    </source>
</reference>
<evidence type="ECO:0000256" key="1">
    <source>
        <dbReference type="SAM" id="Phobius"/>
    </source>
</evidence>
<keyword evidence="3" id="KW-1185">Reference proteome</keyword>
<dbReference type="EMBL" id="CP079194">
    <property type="protein sequence ID" value="QXT40688.1"/>
    <property type="molecule type" value="Genomic_DNA"/>
</dbReference>
<dbReference type="KEGG" id="gce:KYE46_05490"/>
<feature type="transmembrane region" description="Helical" evidence="1">
    <location>
        <begin position="20"/>
        <end position="42"/>
    </location>
</feature>
<dbReference type="Proteomes" id="UP000825009">
    <property type="component" value="Chromosome"/>
</dbReference>
<proteinExistence type="predicted"/>
<protein>
    <submittedName>
        <fullName evidence="2">Uncharacterized protein</fullName>
    </submittedName>
</protein>
<gene>
    <name evidence="2" type="ORF">KYE46_05490</name>
</gene>
<keyword evidence="1" id="KW-0812">Transmembrane</keyword>
<organism evidence="2 3">
    <name type="scientific">Gymnodinialimonas ceratoperidinii</name>
    <dbReference type="NCBI Taxonomy" id="2856823"/>
    <lineage>
        <taxon>Bacteria</taxon>
        <taxon>Pseudomonadati</taxon>
        <taxon>Pseudomonadota</taxon>
        <taxon>Alphaproteobacteria</taxon>
        <taxon>Rhodobacterales</taxon>
        <taxon>Paracoccaceae</taxon>
        <taxon>Gymnodinialimonas</taxon>
    </lineage>
</organism>
<evidence type="ECO:0000313" key="3">
    <source>
        <dbReference type="Proteomes" id="UP000825009"/>
    </source>
</evidence>